<dbReference type="KEGG" id="bfn:OI25_3983"/>
<protein>
    <submittedName>
        <fullName evidence="1">Uncharacterized protein</fullName>
    </submittedName>
</protein>
<evidence type="ECO:0000313" key="1">
    <source>
        <dbReference type="EMBL" id="AJZ58084.1"/>
    </source>
</evidence>
<organism evidence="1 2">
    <name type="scientific">Paraburkholderia fungorum</name>
    <dbReference type="NCBI Taxonomy" id="134537"/>
    <lineage>
        <taxon>Bacteria</taxon>
        <taxon>Pseudomonadati</taxon>
        <taxon>Pseudomonadota</taxon>
        <taxon>Betaproteobacteria</taxon>
        <taxon>Burkholderiales</taxon>
        <taxon>Burkholderiaceae</taxon>
        <taxon>Paraburkholderia</taxon>
    </lineage>
</organism>
<dbReference type="EMBL" id="CP010026">
    <property type="protein sequence ID" value="AJZ58084.1"/>
    <property type="molecule type" value="Genomic_DNA"/>
</dbReference>
<name>A0AAU8SYD1_9BURK</name>
<gene>
    <name evidence="1" type="ORF">OI25_3983</name>
</gene>
<dbReference type="Proteomes" id="UP000032614">
    <property type="component" value="Chromosome 1"/>
</dbReference>
<accession>A0AAU8SYD1</accession>
<reference evidence="1 2" key="1">
    <citation type="journal article" date="2015" name="Genome Announc.">
        <title>Complete genome sequences for 59 burkholderia isolates, both pathogenic and near neighbor.</title>
        <authorList>
            <person name="Johnson S.L."/>
            <person name="Bishop-Lilly K.A."/>
            <person name="Ladner J.T."/>
            <person name="Daligault H.E."/>
            <person name="Davenport K.W."/>
            <person name="Jaissle J."/>
            <person name="Frey K.G."/>
            <person name="Koroleva G.I."/>
            <person name="Bruce D.C."/>
            <person name="Coyne S.R."/>
            <person name="Broomall S.M."/>
            <person name="Li P.E."/>
            <person name="Teshima H."/>
            <person name="Gibbons H.S."/>
            <person name="Palacios G.F."/>
            <person name="Rosenzweig C.N."/>
            <person name="Redden C.L."/>
            <person name="Xu Y."/>
            <person name="Minogue T.D."/>
            <person name="Chain P.S."/>
        </authorList>
    </citation>
    <scope>NUCLEOTIDE SEQUENCE [LARGE SCALE GENOMIC DNA]</scope>
    <source>
        <strain evidence="1 2">ATCC BAA-463</strain>
    </source>
</reference>
<proteinExistence type="predicted"/>
<sequence>MFCSGPNGLPLAGGPLTTATLVLPTRLVIKPGIGFAPFGPFGLTRPPAFVTVLPSELTKLPTSAPSGFFVVAPTCVPAELTAPPICASRPPTGAPRPVCVPTVCVTSPAVCTIGVMAVLSGWVICCTGTEASVLPSVAPPAFSAPAVVESTPANGVVSGDSGARLPVPRPPTVVLRPCTTPLVELTTEPSPATVVPTGLEVTPICPTPSLTALASEFSVVLVLETALPRPCVTCGLRPGMVCEAIVLPRSLVVFAAAVATPLVLDVEVVGGPPLVVPPPPALPLPDALDGTVTPLPPHAASKPATATTINGARNDDTVAHAAWREKKRWVDMCAPQCLSVFWMSCALFPCAGVTGV</sequence>
<dbReference type="AlphaFoldDB" id="A0AAU8SYD1"/>
<evidence type="ECO:0000313" key="2">
    <source>
        <dbReference type="Proteomes" id="UP000032614"/>
    </source>
</evidence>